<dbReference type="EMBL" id="JABFTP020000124">
    <property type="protein sequence ID" value="KAL3279152.1"/>
    <property type="molecule type" value="Genomic_DNA"/>
</dbReference>
<evidence type="ECO:0000313" key="2">
    <source>
        <dbReference type="Proteomes" id="UP001516400"/>
    </source>
</evidence>
<name>A0ABD2NL71_9CUCU</name>
<feature type="non-terminal residue" evidence="1">
    <location>
        <position position="1"/>
    </location>
</feature>
<dbReference type="Proteomes" id="UP001516400">
    <property type="component" value="Unassembled WGS sequence"/>
</dbReference>
<proteinExistence type="predicted"/>
<accession>A0ABD2NL71</accession>
<dbReference type="AlphaFoldDB" id="A0ABD2NL71"/>
<comment type="caution">
    <text evidence="1">The sequence shown here is derived from an EMBL/GenBank/DDBJ whole genome shotgun (WGS) entry which is preliminary data.</text>
</comment>
<protein>
    <submittedName>
        <fullName evidence="1">Uncharacterized protein</fullName>
    </submittedName>
</protein>
<gene>
    <name evidence="1" type="ORF">HHI36_016666</name>
</gene>
<sequence length="78" mass="9058">DVKDKVNFLEEYLYEKYEPNVVRLSEHFLNSELIGDFVEERWFTESIFGRSILQHGGVAVLCKDNNFTVLDDVTSLSV</sequence>
<evidence type="ECO:0000313" key="1">
    <source>
        <dbReference type="EMBL" id="KAL3279152.1"/>
    </source>
</evidence>
<reference evidence="1 2" key="1">
    <citation type="journal article" date="2021" name="BMC Biol.">
        <title>Horizontally acquired antibacterial genes associated with adaptive radiation of ladybird beetles.</title>
        <authorList>
            <person name="Li H.S."/>
            <person name="Tang X.F."/>
            <person name="Huang Y.H."/>
            <person name="Xu Z.Y."/>
            <person name="Chen M.L."/>
            <person name="Du X.Y."/>
            <person name="Qiu B.Y."/>
            <person name="Chen P.T."/>
            <person name="Zhang W."/>
            <person name="Slipinski A."/>
            <person name="Escalona H.E."/>
            <person name="Waterhouse R.M."/>
            <person name="Zwick A."/>
            <person name="Pang H."/>
        </authorList>
    </citation>
    <scope>NUCLEOTIDE SEQUENCE [LARGE SCALE GENOMIC DNA]</scope>
    <source>
        <strain evidence="1">SYSU2018</strain>
    </source>
</reference>
<keyword evidence="2" id="KW-1185">Reference proteome</keyword>
<organism evidence="1 2">
    <name type="scientific">Cryptolaemus montrouzieri</name>
    <dbReference type="NCBI Taxonomy" id="559131"/>
    <lineage>
        <taxon>Eukaryota</taxon>
        <taxon>Metazoa</taxon>
        <taxon>Ecdysozoa</taxon>
        <taxon>Arthropoda</taxon>
        <taxon>Hexapoda</taxon>
        <taxon>Insecta</taxon>
        <taxon>Pterygota</taxon>
        <taxon>Neoptera</taxon>
        <taxon>Endopterygota</taxon>
        <taxon>Coleoptera</taxon>
        <taxon>Polyphaga</taxon>
        <taxon>Cucujiformia</taxon>
        <taxon>Coccinelloidea</taxon>
        <taxon>Coccinellidae</taxon>
        <taxon>Scymninae</taxon>
        <taxon>Scymnini</taxon>
        <taxon>Cryptolaemus</taxon>
    </lineage>
</organism>